<dbReference type="PANTHER" id="PTHR28110">
    <property type="entry name" value="TRANSMEMBRANE PROTEIN"/>
    <property type="match status" value="1"/>
</dbReference>
<evidence type="ECO:0000256" key="1">
    <source>
        <dbReference type="SAM" id="Phobius"/>
    </source>
</evidence>
<dbReference type="PANTHER" id="PTHR28110:SF1">
    <property type="entry name" value="TRANSMEMBRANE PROTEIN"/>
    <property type="match status" value="1"/>
</dbReference>
<dbReference type="GO" id="GO:0005737">
    <property type="term" value="C:cytoplasm"/>
    <property type="evidence" value="ECO:0007669"/>
    <property type="project" value="TreeGrafter"/>
</dbReference>
<dbReference type="GeneID" id="6075947"/>
<name>B0D8T5_LACBS</name>
<dbReference type="Proteomes" id="UP000001194">
    <property type="component" value="Unassembled WGS sequence"/>
</dbReference>
<proteinExistence type="predicted"/>
<dbReference type="OrthoDB" id="4347at2759"/>
<dbReference type="AlphaFoldDB" id="B0D8T5"/>
<reference evidence="2 3" key="1">
    <citation type="journal article" date="2008" name="Nature">
        <title>The genome of Laccaria bicolor provides insights into mycorrhizal symbiosis.</title>
        <authorList>
            <person name="Martin F."/>
            <person name="Aerts A."/>
            <person name="Ahren D."/>
            <person name="Brun A."/>
            <person name="Danchin E.G.J."/>
            <person name="Duchaussoy F."/>
            <person name="Gibon J."/>
            <person name="Kohler A."/>
            <person name="Lindquist E."/>
            <person name="Pereda V."/>
            <person name="Salamov A."/>
            <person name="Shapiro H.J."/>
            <person name="Wuyts J."/>
            <person name="Blaudez D."/>
            <person name="Buee M."/>
            <person name="Brokstein P."/>
            <person name="Canbaeck B."/>
            <person name="Cohen D."/>
            <person name="Courty P.E."/>
            <person name="Coutinho P.M."/>
            <person name="Delaruelle C."/>
            <person name="Detter J.C."/>
            <person name="Deveau A."/>
            <person name="DiFazio S."/>
            <person name="Duplessis S."/>
            <person name="Fraissinet-Tachet L."/>
            <person name="Lucic E."/>
            <person name="Frey-Klett P."/>
            <person name="Fourrey C."/>
            <person name="Feussner I."/>
            <person name="Gay G."/>
            <person name="Grimwood J."/>
            <person name="Hoegger P.J."/>
            <person name="Jain P."/>
            <person name="Kilaru S."/>
            <person name="Labbe J."/>
            <person name="Lin Y.C."/>
            <person name="Legue V."/>
            <person name="Le Tacon F."/>
            <person name="Marmeisse R."/>
            <person name="Melayah D."/>
            <person name="Montanini B."/>
            <person name="Muratet M."/>
            <person name="Nehls U."/>
            <person name="Niculita-Hirzel H."/>
            <person name="Oudot-Le Secq M.P."/>
            <person name="Peter M."/>
            <person name="Quesneville H."/>
            <person name="Rajashekar B."/>
            <person name="Reich M."/>
            <person name="Rouhier N."/>
            <person name="Schmutz J."/>
            <person name="Yin T."/>
            <person name="Chalot M."/>
            <person name="Henrissat B."/>
            <person name="Kuees U."/>
            <person name="Lucas S."/>
            <person name="Van de Peer Y."/>
            <person name="Podila G.K."/>
            <person name="Polle A."/>
            <person name="Pukkila P.J."/>
            <person name="Richardson P.M."/>
            <person name="Rouze P."/>
            <person name="Sanders I.R."/>
            <person name="Stajich J.E."/>
            <person name="Tunlid A."/>
            <person name="Tuskan G."/>
            <person name="Grigoriev I.V."/>
        </authorList>
    </citation>
    <scope>NUCLEOTIDE SEQUENCE [LARGE SCALE GENOMIC DNA]</scope>
    <source>
        <strain evidence="3">S238N-H82 / ATCC MYA-4686</strain>
    </source>
</reference>
<protein>
    <submittedName>
        <fullName evidence="2">Predicted protein</fullName>
    </submittedName>
</protein>
<sequence length="335" mass="38073">MLPPPVSSGPKYKAFRRVTSPRKRVLDALLSRSRATNLAILLLAFLCGISLLCNVRFYARNSLREGSAMLATISRPNALADLDHLVVVPCHAIWQGGDPSSRLNEEDWILEPYQKGGKRVAAFFKHIEKGVELARQDARSLLIFSGGQTRLSSSTTEAESYMRLAMRTELLHASNSDPVFRRVTTENYALDSYQNLLFAVARFREFTGHFPERITVIGYEFKRMRFTQLHRAAIRWPEAKFRYIGVDPDEGHSPSAEQGERRNGYLPYSLDKYGCHSVLLSKRLQRNPHSRFHSYYVTSPELATLFDWCPSASEGSLGESTLFNEVLPWDHLFIG</sequence>
<keyword evidence="3" id="KW-1185">Reference proteome</keyword>
<gene>
    <name evidence="2" type="ORF">LACBIDRAFT_296435</name>
</gene>
<evidence type="ECO:0000313" key="2">
    <source>
        <dbReference type="EMBL" id="EDR08899.1"/>
    </source>
</evidence>
<keyword evidence="1" id="KW-1133">Transmembrane helix</keyword>
<dbReference type="KEGG" id="lbc:LACBIDRAFT_296435"/>
<dbReference type="InterPro" id="IPR055323">
    <property type="entry name" value="C57A10.07/YOR238W"/>
</dbReference>
<dbReference type="InParanoid" id="B0D8T5"/>
<keyword evidence="1" id="KW-0472">Membrane</keyword>
<feature type="transmembrane region" description="Helical" evidence="1">
    <location>
        <begin position="38"/>
        <end position="59"/>
    </location>
</feature>
<dbReference type="EMBL" id="DS547100">
    <property type="protein sequence ID" value="EDR08899.1"/>
    <property type="molecule type" value="Genomic_DNA"/>
</dbReference>
<dbReference type="FunCoup" id="B0D8T5">
    <property type="interactions" value="6"/>
</dbReference>
<organism evidence="3">
    <name type="scientific">Laccaria bicolor (strain S238N-H82 / ATCC MYA-4686)</name>
    <name type="common">Bicoloured deceiver</name>
    <name type="synonym">Laccaria laccata var. bicolor</name>
    <dbReference type="NCBI Taxonomy" id="486041"/>
    <lineage>
        <taxon>Eukaryota</taxon>
        <taxon>Fungi</taxon>
        <taxon>Dikarya</taxon>
        <taxon>Basidiomycota</taxon>
        <taxon>Agaricomycotina</taxon>
        <taxon>Agaricomycetes</taxon>
        <taxon>Agaricomycetidae</taxon>
        <taxon>Agaricales</taxon>
        <taxon>Agaricineae</taxon>
        <taxon>Hydnangiaceae</taxon>
        <taxon>Laccaria</taxon>
    </lineage>
</organism>
<dbReference type="STRING" id="486041.B0D8T5"/>
<keyword evidence="1" id="KW-0812">Transmembrane</keyword>
<accession>B0D8T5</accession>
<evidence type="ECO:0000313" key="3">
    <source>
        <dbReference type="Proteomes" id="UP000001194"/>
    </source>
</evidence>
<dbReference type="RefSeq" id="XP_001880212.1">
    <property type="nucleotide sequence ID" value="XM_001880177.1"/>
</dbReference>
<dbReference type="HOGENOM" id="CLU_048479_0_2_1"/>